<keyword evidence="4" id="KW-1185">Reference proteome</keyword>
<dbReference type="Pfam" id="PF13489">
    <property type="entry name" value="Methyltransf_23"/>
    <property type="match status" value="1"/>
</dbReference>
<dbReference type="AlphaFoldDB" id="A0A9P7UCC4"/>
<dbReference type="Proteomes" id="UP000699042">
    <property type="component" value="Unassembled WGS sequence"/>
</dbReference>
<protein>
    <submittedName>
        <fullName evidence="3">UMTA protein</fullName>
    </submittedName>
</protein>
<dbReference type="GO" id="GO:0008168">
    <property type="term" value="F:methyltransferase activity"/>
    <property type="evidence" value="ECO:0007669"/>
    <property type="project" value="TreeGrafter"/>
</dbReference>
<evidence type="ECO:0000313" key="3">
    <source>
        <dbReference type="EMBL" id="KAG7050899.1"/>
    </source>
</evidence>
<feature type="compositionally biased region" description="Low complexity" evidence="2">
    <location>
        <begin position="67"/>
        <end position="97"/>
    </location>
</feature>
<feature type="region of interest" description="Disordered" evidence="2">
    <location>
        <begin position="57"/>
        <end position="102"/>
    </location>
</feature>
<name>A0A9P7UCC4_9PEZI</name>
<feature type="compositionally biased region" description="Polar residues" evidence="2">
    <location>
        <begin position="57"/>
        <end position="66"/>
    </location>
</feature>
<evidence type="ECO:0000256" key="2">
    <source>
        <dbReference type="SAM" id="MobiDB-lite"/>
    </source>
</evidence>
<organism evidence="3 4">
    <name type="scientific">Colletotrichum scovillei</name>
    <dbReference type="NCBI Taxonomy" id="1209932"/>
    <lineage>
        <taxon>Eukaryota</taxon>
        <taxon>Fungi</taxon>
        <taxon>Dikarya</taxon>
        <taxon>Ascomycota</taxon>
        <taxon>Pezizomycotina</taxon>
        <taxon>Sordariomycetes</taxon>
        <taxon>Hypocreomycetidae</taxon>
        <taxon>Glomerellales</taxon>
        <taxon>Glomerellaceae</taxon>
        <taxon>Colletotrichum</taxon>
        <taxon>Colletotrichum acutatum species complex</taxon>
    </lineage>
</organism>
<gene>
    <name evidence="3" type="ORF">JMJ77_001529</name>
</gene>
<evidence type="ECO:0000313" key="4">
    <source>
        <dbReference type="Proteomes" id="UP000699042"/>
    </source>
</evidence>
<reference evidence="3" key="1">
    <citation type="submission" date="2021-05" db="EMBL/GenBank/DDBJ databases">
        <title>Comparative genomics of three Colletotrichum scovillei strains and genetic complementation revealed genes involved fungal growth and virulence on chili pepper.</title>
        <authorList>
            <person name="Hsieh D.-K."/>
            <person name="Chuang S.-C."/>
            <person name="Chen C.-Y."/>
            <person name="Chao Y.-T."/>
            <person name="Lu M.-Y.J."/>
            <person name="Lee M.-H."/>
            <person name="Shih M.-C."/>
        </authorList>
    </citation>
    <scope>NUCLEOTIDE SEQUENCE</scope>
    <source>
        <strain evidence="3">Coll-153</strain>
    </source>
</reference>
<dbReference type="PANTHER" id="PTHR43591">
    <property type="entry name" value="METHYLTRANSFERASE"/>
    <property type="match status" value="1"/>
</dbReference>
<dbReference type="InterPro" id="IPR029063">
    <property type="entry name" value="SAM-dependent_MTases_sf"/>
</dbReference>
<accession>A0A9P7UCC4</accession>
<dbReference type="CDD" id="cd02440">
    <property type="entry name" value="AdoMet_MTases"/>
    <property type="match status" value="1"/>
</dbReference>
<evidence type="ECO:0000256" key="1">
    <source>
        <dbReference type="ARBA" id="ARBA00038158"/>
    </source>
</evidence>
<comment type="caution">
    <text evidence="3">The sequence shown here is derived from an EMBL/GenBank/DDBJ whole genome shotgun (WGS) entry which is preliminary data.</text>
</comment>
<dbReference type="SUPFAM" id="SSF53335">
    <property type="entry name" value="S-adenosyl-L-methionine-dependent methyltransferases"/>
    <property type="match status" value="1"/>
</dbReference>
<dbReference type="PANTHER" id="PTHR43591:SF24">
    <property type="entry name" value="2-METHOXY-6-POLYPRENYL-1,4-BENZOQUINOL METHYLASE, MITOCHONDRIAL"/>
    <property type="match status" value="1"/>
</dbReference>
<sequence>MGWGYAKIVVFMSEMRKSIRDLRLQSYIKLSLLFIATSCRQIDLIICQENSTNYNMASTEGSGPQVSASTPAAKSPSAKSSSPPAAASSPAGNANGTEAGPIVVDPAFEHDDLTEAETESIHTSSTASLTESITEYRRILGRTYTQKVDYWGPNDEKQNEGLDLAHYWECVFFDDKLFLAPIGDSPHKVLDIGTGTGIWAIDFADEFPSAEVIGVDISPIQPSWVPPNCKFQIDDIEADWTWPTEFFDYVHIRHLEGCVSDWPKLYSQAFEHLVPGGYVEVNELDLEDYSQALGDNLPQDHVYRRWAKIMFESMDRLGKTGKQTRDHGVANGMRDAGFVDIVEKSWPIPIGGWASDPKLKEVGAVNLQYIDQSLEGFGTFLLRQMMGWEDVEILVFMSEMRKALRDLKLQTYFTLHVVYGRKPEESDEQTSAAPAAAVA</sequence>
<dbReference type="Gene3D" id="3.40.50.150">
    <property type="entry name" value="Vaccinia Virus protein VP39"/>
    <property type="match status" value="1"/>
</dbReference>
<dbReference type="EMBL" id="JAESDN010000004">
    <property type="protein sequence ID" value="KAG7050899.1"/>
    <property type="molecule type" value="Genomic_DNA"/>
</dbReference>
<comment type="similarity">
    <text evidence="1">Belongs to the methyltransferase superfamily. LaeA methyltransferase family.</text>
</comment>
<proteinExistence type="inferred from homology"/>